<reference evidence="2" key="1">
    <citation type="submission" date="2023-06" db="EMBL/GenBank/DDBJ databases">
        <title>Black Yeasts Isolated from many extreme environments.</title>
        <authorList>
            <person name="Coleine C."/>
            <person name="Stajich J.E."/>
            <person name="Selbmann L."/>
        </authorList>
    </citation>
    <scope>NUCLEOTIDE SEQUENCE</scope>
    <source>
        <strain evidence="2">CCFEE 5200</strain>
    </source>
</reference>
<feature type="region of interest" description="Disordered" evidence="1">
    <location>
        <begin position="1"/>
        <end position="74"/>
    </location>
</feature>
<dbReference type="AlphaFoldDB" id="A0AAN6JVT5"/>
<feature type="compositionally biased region" description="Polar residues" evidence="1">
    <location>
        <begin position="115"/>
        <end position="135"/>
    </location>
</feature>
<dbReference type="Proteomes" id="UP001175353">
    <property type="component" value="Unassembled WGS sequence"/>
</dbReference>
<evidence type="ECO:0000313" key="3">
    <source>
        <dbReference type="Proteomes" id="UP001175353"/>
    </source>
</evidence>
<sequence>MPMYNPYEDSDCAAETGLEKPLQPTEHSLTGPIREQESASLTLAQSPELNSEIRVPSGEVLKSTSEPSVGLSASTDHGLMDWFSVIESRFKTAEDVAVPLATTHAPAVVEHQKHSTWTDGSRIGSLQRQATQMDSPSKEDGGPLVRSLSRNSVGGGTDPDVAAAEQKGVMARLRRRSSSLYRSLRPKHLALNDDVRCSVATAELGNIGQGSRGRRRSSIQDFVETHLHPQGHRFAKTNRL</sequence>
<dbReference type="EMBL" id="JAUJLE010001051">
    <property type="protein sequence ID" value="KAK0949662.1"/>
    <property type="molecule type" value="Genomic_DNA"/>
</dbReference>
<gene>
    <name evidence="2" type="ORF">LTR91_026269</name>
</gene>
<name>A0AAN6JVT5_9PEZI</name>
<feature type="region of interest" description="Disordered" evidence="1">
    <location>
        <begin position="111"/>
        <end position="161"/>
    </location>
</feature>
<accession>A0AAN6JVT5</accession>
<evidence type="ECO:0000313" key="2">
    <source>
        <dbReference type="EMBL" id="KAK0949662.1"/>
    </source>
</evidence>
<feature type="compositionally biased region" description="Polar residues" evidence="1">
    <location>
        <begin position="38"/>
        <end position="49"/>
    </location>
</feature>
<protein>
    <submittedName>
        <fullName evidence="2">Uncharacterized protein</fullName>
    </submittedName>
</protein>
<keyword evidence="3" id="KW-1185">Reference proteome</keyword>
<evidence type="ECO:0000256" key="1">
    <source>
        <dbReference type="SAM" id="MobiDB-lite"/>
    </source>
</evidence>
<organism evidence="2 3">
    <name type="scientific">Friedmanniomyces endolithicus</name>
    <dbReference type="NCBI Taxonomy" id="329885"/>
    <lineage>
        <taxon>Eukaryota</taxon>
        <taxon>Fungi</taxon>
        <taxon>Dikarya</taxon>
        <taxon>Ascomycota</taxon>
        <taxon>Pezizomycotina</taxon>
        <taxon>Dothideomycetes</taxon>
        <taxon>Dothideomycetidae</taxon>
        <taxon>Mycosphaerellales</taxon>
        <taxon>Teratosphaeriaceae</taxon>
        <taxon>Friedmanniomyces</taxon>
    </lineage>
</organism>
<feature type="compositionally biased region" description="Polar residues" evidence="1">
    <location>
        <begin position="62"/>
        <end position="74"/>
    </location>
</feature>
<proteinExistence type="predicted"/>
<comment type="caution">
    <text evidence="2">The sequence shown here is derived from an EMBL/GenBank/DDBJ whole genome shotgun (WGS) entry which is preliminary data.</text>
</comment>